<evidence type="ECO:0000256" key="1">
    <source>
        <dbReference type="SAM" id="Phobius"/>
    </source>
</evidence>
<organism evidence="2 3">
    <name type="scientific">Halosimplex rubrum</name>
    <dbReference type="NCBI Taxonomy" id="869889"/>
    <lineage>
        <taxon>Archaea</taxon>
        <taxon>Methanobacteriati</taxon>
        <taxon>Methanobacteriota</taxon>
        <taxon>Stenosarchaea group</taxon>
        <taxon>Halobacteria</taxon>
        <taxon>Halobacteriales</taxon>
        <taxon>Haloarculaceae</taxon>
        <taxon>Halosimplex</taxon>
    </lineage>
</organism>
<feature type="transmembrane region" description="Helical" evidence="1">
    <location>
        <begin position="12"/>
        <end position="34"/>
    </location>
</feature>
<reference evidence="2 3" key="1">
    <citation type="submission" date="2020-07" db="EMBL/GenBank/DDBJ databases">
        <title>Halosimplex pelagicum sp. nov. and Halosimplex rubrum sp. nov., isolated from salted brown alga Laminaria, and emended description of the genus Halosimplex.</title>
        <authorList>
            <person name="Cui H."/>
        </authorList>
    </citation>
    <scope>NUCLEOTIDE SEQUENCE [LARGE SCALE GENOMIC DNA]</scope>
    <source>
        <strain evidence="2 3">R27</strain>
    </source>
</reference>
<dbReference type="RefSeq" id="WP_179910859.1">
    <property type="nucleotide sequence ID" value="NZ_CP058910.1"/>
</dbReference>
<dbReference type="AlphaFoldDB" id="A0A7D5P3X6"/>
<dbReference type="GeneID" id="56077454"/>
<dbReference type="EMBL" id="CP058910">
    <property type="protein sequence ID" value="QLH76925.1"/>
    <property type="molecule type" value="Genomic_DNA"/>
</dbReference>
<keyword evidence="1" id="KW-0812">Transmembrane</keyword>
<gene>
    <name evidence="2" type="ORF">HZS55_06285</name>
</gene>
<evidence type="ECO:0000313" key="2">
    <source>
        <dbReference type="EMBL" id="QLH76925.1"/>
    </source>
</evidence>
<sequence>MTVREAAQFISDLTTIVVLGCLYVVTLAVGALYYEMKEFVNYPTLLRSP</sequence>
<evidence type="ECO:0000313" key="3">
    <source>
        <dbReference type="Proteomes" id="UP000509667"/>
    </source>
</evidence>
<keyword evidence="3" id="KW-1185">Reference proteome</keyword>
<dbReference type="KEGG" id="hrr:HZS55_06285"/>
<accession>A0A7D5P3X6</accession>
<name>A0A7D5P3X6_9EURY</name>
<keyword evidence="1" id="KW-0472">Membrane</keyword>
<protein>
    <submittedName>
        <fullName evidence="2">Uncharacterized protein</fullName>
    </submittedName>
</protein>
<proteinExistence type="predicted"/>
<keyword evidence="1" id="KW-1133">Transmembrane helix</keyword>
<dbReference type="Proteomes" id="UP000509667">
    <property type="component" value="Chromosome"/>
</dbReference>